<comment type="catalytic activity">
    <reaction evidence="13">
        <text>L-seryl-[protein] + ATP = O-phospho-L-seryl-[protein] + ADP + H(+)</text>
        <dbReference type="Rhea" id="RHEA:17989"/>
        <dbReference type="Rhea" id="RHEA-COMP:9863"/>
        <dbReference type="Rhea" id="RHEA-COMP:11604"/>
        <dbReference type="ChEBI" id="CHEBI:15378"/>
        <dbReference type="ChEBI" id="CHEBI:29999"/>
        <dbReference type="ChEBI" id="CHEBI:30616"/>
        <dbReference type="ChEBI" id="CHEBI:83421"/>
        <dbReference type="ChEBI" id="CHEBI:456216"/>
        <dbReference type="EC" id="2.7.11.1"/>
    </reaction>
</comment>
<evidence type="ECO:0000256" key="4">
    <source>
        <dbReference type="ARBA" id="ARBA00022553"/>
    </source>
</evidence>
<feature type="region of interest" description="Disordered" evidence="20">
    <location>
        <begin position="874"/>
        <end position="919"/>
    </location>
</feature>
<dbReference type="FunCoup" id="A0A6J2Q520">
    <property type="interactions" value="971"/>
</dbReference>
<feature type="compositionally biased region" description="Polar residues" evidence="20">
    <location>
        <begin position="874"/>
        <end position="883"/>
    </location>
</feature>
<evidence type="ECO:0000256" key="17">
    <source>
        <dbReference type="ARBA" id="ARBA00079358"/>
    </source>
</evidence>
<evidence type="ECO:0000256" key="13">
    <source>
        <dbReference type="ARBA" id="ARBA00048679"/>
    </source>
</evidence>
<feature type="compositionally biased region" description="Polar residues" evidence="20">
    <location>
        <begin position="827"/>
        <end position="846"/>
    </location>
</feature>
<dbReference type="SUPFAM" id="SSF56112">
    <property type="entry name" value="Protein kinase-like (PK-like)"/>
    <property type="match status" value="1"/>
</dbReference>
<comment type="subunit">
    <text evidence="15">Interacts with PPP1C and inhibitor-2.</text>
</comment>
<dbReference type="Pfam" id="PF07714">
    <property type="entry name" value="PK_Tyr_Ser-Thr"/>
    <property type="match status" value="1"/>
</dbReference>
<keyword evidence="11 21" id="KW-0472">Membrane</keyword>
<feature type="compositionally biased region" description="Low complexity" evidence="20">
    <location>
        <begin position="1467"/>
        <end position="1479"/>
    </location>
</feature>
<evidence type="ECO:0000256" key="1">
    <source>
        <dbReference type="ARBA" id="ARBA00004141"/>
    </source>
</evidence>
<dbReference type="Gene3D" id="1.10.510.10">
    <property type="entry name" value="Transferase(Phosphotransferase) domain 1"/>
    <property type="match status" value="1"/>
</dbReference>
<feature type="domain" description="Protein kinase" evidence="23">
    <location>
        <begin position="143"/>
        <end position="412"/>
    </location>
</feature>
<keyword evidence="4" id="KW-0597">Phosphoprotein</keyword>
<feature type="compositionally biased region" description="Basic and acidic residues" evidence="20">
    <location>
        <begin position="1223"/>
        <end position="1234"/>
    </location>
</feature>
<evidence type="ECO:0000256" key="8">
    <source>
        <dbReference type="ARBA" id="ARBA00022777"/>
    </source>
</evidence>
<gene>
    <name evidence="25" type="primary">lmtk2</name>
</gene>
<dbReference type="InterPro" id="IPR017441">
    <property type="entry name" value="Protein_kinase_ATP_BS"/>
</dbReference>
<evidence type="ECO:0000256" key="14">
    <source>
        <dbReference type="ARBA" id="ARBA00056664"/>
    </source>
</evidence>
<evidence type="ECO:0000256" key="16">
    <source>
        <dbReference type="ARBA" id="ARBA00071818"/>
    </source>
</evidence>
<dbReference type="InterPro" id="IPR001245">
    <property type="entry name" value="Ser-Thr/Tyr_kinase_cat_dom"/>
</dbReference>
<dbReference type="CTD" id="22853"/>
<dbReference type="GO" id="GO:0012505">
    <property type="term" value="C:endomembrane system"/>
    <property type="evidence" value="ECO:0007669"/>
    <property type="project" value="UniProtKB-ARBA"/>
</dbReference>
<evidence type="ECO:0000256" key="11">
    <source>
        <dbReference type="ARBA" id="ARBA00023136"/>
    </source>
</evidence>
<feature type="compositionally biased region" description="Polar residues" evidence="20">
    <location>
        <begin position="1179"/>
        <end position="1194"/>
    </location>
</feature>
<feature type="region of interest" description="Disordered" evidence="20">
    <location>
        <begin position="1028"/>
        <end position="1081"/>
    </location>
</feature>
<dbReference type="FunFam" id="1.10.510.10:FF:000386">
    <property type="entry name" value="serine/threonine-protein kinase LMTK2 isoform X1"/>
    <property type="match status" value="1"/>
</dbReference>
<dbReference type="GO" id="GO:0005737">
    <property type="term" value="C:cytoplasm"/>
    <property type="evidence" value="ECO:0007669"/>
    <property type="project" value="UniProtKB-ARBA"/>
</dbReference>
<comment type="subcellular location">
    <subcellularLocation>
        <location evidence="1">Membrane</location>
        <topology evidence="1">Multi-pass membrane protein</topology>
    </subcellularLocation>
</comment>
<dbReference type="PANTHER" id="PTHR24417">
    <property type="entry name" value="SERINE/THREONINE-PROTEIN KINASE LMTK1"/>
    <property type="match status" value="1"/>
</dbReference>
<dbReference type="FunFam" id="3.30.200.20:FF:000275">
    <property type="entry name" value="Apoptosis associated tyrosine kinase"/>
    <property type="match status" value="1"/>
</dbReference>
<dbReference type="InterPro" id="IPR000719">
    <property type="entry name" value="Prot_kinase_dom"/>
</dbReference>
<feature type="compositionally biased region" description="Polar residues" evidence="20">
    <location>
        <begin position="1044"/>
        <end position="1057"/>
    </location>
</feature>
<feature type="chain" id="PRO_5026999527" description="Serine/threonine-protein kinase LMTK2" evidence="22">
    <location>
        <begin position="26"/>
        <end position="1534"/>
    </location>
</feature>
<evidence type="ECO:0000256" key="18">
    <source>
        <dbReference type="ARBA" id="ARBA00079456"/>
    </source>
</evidence>
<keyword evidence="3" id="KW-0723">Serine/threonine-protein kinase</keyword>
<evidence type="ECO:0000256" key="3">
    <source>
        <dbReference type="ARBA" id="ARBA00022527"/>
    </source>
</evidence>
<dbReference type="InParanoid" id="A0A6J2Q520"/>
<evidence type="ECO:0000256" key="2">
    <source>
        <dbReference type="ARBA" id="ARBA00012513"/>
    </source>
</evidence>
<feature type="signal peptide" evidence="22">
    <location>
        <begin position="1"/>
        <end position="25"/>
    </location>
</feature>
<keyword evidence="10 21" id="KW-1133">Transmembrane helix</keyword>
<dbReference type="InterPro" id="IPR011009">
    <property type="entry name" value="Kinase-like_dom_sf"/>
</dbReference>
<dbReference type="PROSITE" id="PS00109">
    <property type="entry name" value="PROTEIN_KINASE_TYR"/>
    <property type="match status" value="1"/>
</dbReference>
<feature type="region of interest" description="Disordered" evidence="20">
    <location>
        <begin position="827"/>
        <end position="854"/>
    </location>
</feature>
<dbReference type="PROSITE" id="PS50011">
    <property type="entry name" value="PROTEIN_KINASE_DOM"/>
    <property type="match status" value="1"/>
</dbReference>
<organism evidence="24 25">
    <name type="scientific">Cottoperca gobio</name>
    <name type="common">Frogmouth</name>
    <name type="synonym">Aphritis gobio</name>
    <dbReference type="NCBI Taxonomy" id="56716"/>
    <lineage>
        <taxon>Eukaryota</taxon>
        <taxon>Metazoa</taxon>
        <taxon>Chordata</taxon>
        <taxon>Craniata</taxon>
        <taxon>Vertebrata</taxon>
        <taxon>Euteleostomi</taxon>
        <taxon>Actinopterygii</taxon>
        <taxon>Neopterygii</taxon>
        <taxon>Teleostei</taxon>
        <taxon>Neoteleostei</taxon>
        <taxon>Acanthomorphata</taxon>
        <taxon>Eupercaria</taxon>
        <taxon>Perciformes</taxon>
        <taxon>Notothenioidei</taxon>
        <taxon>Bovichtidae</taxon>
        <taxon>Cottoperca</taxon>
    </lineage>
</organism>
<protein>
    <recommendedName>
        <fullName evidence="16">Serine/threonine-protein kinase LMTK2</fullName>
        <ecNumber evidence="2">2.7.11.1</ecNumber>
    </recommendedName>
    <alternativeName>
        <fullName evidence="17">Brain-enriched kinase</fullName>
    </alternativeName>
    <alternativeName>
        <fullName evidence="18">Lemur tyrosine kinase 2</fullName>
    </alternativeName>
</protein>
<feature type="region of interest" description="Disordered" evidence="20">
    <location>
        <begin position="1461"/>
        <end position="1491"/>
    </location>
</feature>
<accession>A0A6J2Q520</accession>
<evidence type="ECO:0000256" key="19">
    <source>
        <dbReference type="PROSITE-ProRule" id="PRU10141"/>
    </source>
</evidence>
<evidence type="ECO:0000256" key="5">
    <source>
        <dbReference type="ARBA" id="ARBA00022679"/>
    </source>
</evidence>
<proteinExistence type="predicted"/>
<comment type="function">
    <text evidence="14">Phosphorylates PPP1C, phosphorylase b and CFTR.</text>
</comment>
<evidence type="ECO:0000259" key="23">
    <source>
        <dbReference type="PROSITE" id="PS50011"/>
    </source>
</evidence>
<comment type="catalytic activity">
    <reaction evidence="12">
        <text>L-threonyl-[protein] + ATP = O-phospho-L-threonyl-[protein] + ADP + H(+)</text>
        <dbReference type="Rhea" id="RHEA:46608"/>
        <dbReference type="Rhea" id="RHEA-COMP:11060"/>
        <dbReference type="Rhea" id="RHEA-COMP:11605"/>
        <dbReference type="ChEBI" id="CHEBI:15378"/>
        <dbReference type="ChEBI" id="CHEBI:30013"/>
        <dbReference type="ChEBI" id="CHEBI:30616"/>
        <dbReference type="ChEBI" id="CHEBI:61977"/>
        <dbReference type="ChEBI" id="CHEBI:456216"/>
        <dbReference type="EC" id="2.7.11.1"/>
    </reaction>
</comment>
<feature type="region of interest" description="Disordered" evidence="20">
    <location>
        <begin position="1169"/>
        <end position="1345"/>
    </location>
</feature>
<name>A0A6J2Q520_COTGO</name>
<dbReference type="InterPro" id="IPR008266">
    <property type="entry name" value="Tyr_kinase_AS"/>
</dbReference>
<dbReference type="PANTHER" id="PTHR24417:SF8">
    <property type="entry name" value="SERINE_THREONINE-PROTEIN KINASE LMTK2"/>
    <property type="match status" value="1"/>
</dbReference>
<dbReference type="GO" id="GO:0016020">
    <property type="term" value="C:membrane"/>
    <property type="evidence" value="ECO:0007669"/>
    <property type="project" value="UniProtKB-SubCell"/>
</dbReference>
<dbReference type="OrthoDB" id="5973359at2759"/>
<dbReference type="PRINTS" id="PR00109">
    <property type="entry name" value="TYRKINASE"/>
</dbReference>
<sequence length="1534" mass="169500">MKSRHGYVLLLASGIFLSVCWLSEGAPLQYPHKSGGSTGDTFSVSLYLSLVVSLTALMALVVLLVNCVTCCKEREINFKEFEDHFDDEIDFTPPAEDTPSMQSPAEVYTLAVSPVALPGPPHLQPPVHITEGSTGVQVARHSLSYIQEIGNGWFGQVLLSEIYTDPGGARVVVKELKANASAKEQNDFLQQGDPYRVLQHPNILQCQGQCVEAIPFLLVFEYCEMGDLRGFLSQQDWMFRNAELLQLQRMACEIAAGVTHLHKHNFLHSDLALRNCYLTGDLTVKVGDYGIGPYRYKEDYIITEDDVFAPLRWLAPELVGERHGGVITMEQTKHSNVWALGVTLWELFENAAQPYPHLSDREVLRHVIKEQQVKLFKPQLELPYSDRWHEVLQFCWLSPDKRATAEEVHRLLIYLRMQGQKDIEEDFDQRWDALKPNPTARQTTVSHSSFPILEQFADDALRQEIDEVLTVTETSKGLSFEYVWEAAKHDHYEGNHGRSGLDTTLNYHSMFFPVSTEDIQAHFPDPAARAAGTESGNTPSGIPCIVPVFDAQKPTNGNEYYIQLEEQGEVEEDENRGQDMDFSSGRQDFVVLQDVRLDESSTDADFFHQSIDSKDSYLPDSHIWSSLENDSPYHTNIFTDGGSKHEDSPSWRRGFMELPERNGNPFHNIAPLEVQEVDTDKSYGDSFFGDCSEAPHPTDSVEVEEENIDVKGLLHNEKLADNFMFLKDQHLMKDRSFSSPQDNYLLPGLAHEPEERFKMSSWDNLENLGSLITADTYLKPAASSTSSRQEFLDSPSTSLGELCPSQVENETLVPFITVVTEDNTSNQLPVRNCSSTEDLGPLQSSDRGIDSGFDSTSERFEGIISLTDEHTPAFSESATTDSLCTDAKIPSLEGDPGTSKDNVQPIGSEIPENSDNRHNEDLTSNDLLSELIEDADIELETTLSDHEESFMDANGHPIVRSSLLVSGPSLDQISQDSLLEDSMSTTLPTVDNSAETPDSLDSLDIHRLCEQGEELSAQIAQHKLQPPYKISDSGYETENLESPEWNSQPNAIDQSPVKNGMSVAEEEEETEELAAATNLLPPEIIISDVEGVLDAHSEDPSEGQQPDHVAPPEEPVMGSNYRDSAYFSDNESEPEKKSEESVAGGSGEVTWLRNSTVAFSGAAGGPALEVNAERDVDSLFSQQESSEAQANGESSAPRVGDILPADSDIAEKLGKATEATNSHNEDGNKPEFFKDATSPEQPPEDVETLTPLPPVAPSKPVQESSGHAKLTRTYASDSHKIREPDMEGRYLGRRDGSGSDAQEDGMDADEEDENSDDSDDDIRGYQLHSSSSESEDDAVHQVPVIVSDDRSARNLKSLLKPTTLNIEASSSPFSARDNAVNSRRAVSFFDDVTVYLFDQETPTKELGDHSSHNQAPEFSSPLPTASYLNRFANSESSTDEEGGGFEWDDDFSLAPAFLPKTDKDSVSKTMSSSAASRFSSPPPATGRVLESSWNSSSNYSRFSISPASIASFSLTHLTDSDIEQEGSSEDGEKD</sequence>
<dbReference type="KEGG" id="cgob:115011737"/>
<reference evidence="25" key="1">
    <citation type="submission" date="2025-08" db="UniProtKB">
        <authorList>
            <consortium name="RefSeq"/>
        </authorList>
    </citation>
    <scope>IDENTIFICATION</scope>
</reference>
<evidence type="ECO:0000313" key="24">
    <source>
        <dbReference type="Proteomes" id="UP000504630"/>
    </source>
</evidence>
<dbReference type="EC" id="2.7.11.1" evidence="2"/>
<dbReference type="GO" id="GO:0005524">
    <property type="term" value="F:ATP binding"/>
    <property type="evidence" value="ECO:0007669"/>
    <property type="project" value="UniProtKB-UniRule"/>
</dbReference>
<evidence type="ECO:0000256" key="22">
    <source>
        <dbReference type="SAM" id="SignalP"/>
    </source>
</evidence>
<feature type="binding site" evidence="19">
    <location>
        <position position="174"/>
    </location>
    <ligand>
        <name>ATP</name>
        <dbReference type="ChEBI" id="CHEBI:30616"/>
    </ligand>
</feature>
<keyword evidence="24" id="KW-1185">Reference proteome</keyword>
<feature type="compositionally biased region" description="Basic and acidic residues" evidence="20">
    <location>
        <begin position="1277"/>
        <end position="1297"/>
    </location>
</feature>
<feature type="transmembrane region" description="Helical" evidence="21">
    <location>
        <begin position="44"/>
        <end position="69"/>
    </location>
</feature>
<keyword evidence="6 21" id="KW-0812">Transmembrane</keyword>
<evidence type="ECO:0000256" key="6">
    <source>
        <dbReference type="ARBA" id="ARBA00022692"/>
    </source>
</evidence>
<feature type="region of interest" description="Disordered" evidence="20">
    <location>
        <begin position="1095"/>
        <end position="1148"/>
    </location>
</feature>
<evidence type="ECO:0000256" key="15">
    <source>
        <dbReference type="ARBA" id="ARBA00063938"/>
    </source>
</evidence>
<evidence type="ECO:0000313" key="25">
    <source>
        <dbReference type="RefSeq" id="XP_029292811.1"/>
    </source>
</evidence>
<keyword evidence="7 19" id="KW-0547">Nucleotide-binding</keyword>
<dbReference type="RefSeq" id="XP_029292811.1">
    <property type="nucleotide sequence ID" value="XM_029436951.1"/>
</dbReference>
<dbReference type="Proteomes" id="UP000504630">
    <property type="component" value="Chromosome 8"/>
</dbReference>
<feature type="compositionally biased region" description="Acidic residues" evidence="20">
    <location>
        <begin position="1301"/>
        <end position="1320"/>
    </location>
</feature>
<evidence type="ECO:0000256" key="12">
    <source>
        <dbReference type="ARBA" id="ARBA00047899"/>
    </source>
</evidence>
<dbReference type="GeneID" id="115011737"/>
<dbReference type="GO" id="GO:0004674">
    <property type="term" value="F:protein serine/threonine kinase activity"/>
    <property type="evidence" value="ECO:0007669"/>
    <property type="project" value="UniProtKB-KW"/>
</dbReference>
<dbReference type="PROSITE" id="PS00107">
    <property type="entry name" value="PROTEIN_KINASE_ATP"/>
    <property type="match status" value="1"/>
</dbReference>
<keyword evidence="22" id="KW-0732">Signal</keyword>
<evidence type="ECO:0000256" key="9">
    <source>
        <dbReference type="ARBA" id="ARBA00022840"/>
    </source>
</evidence>
<keyword evidence="9 19" id="KW-0067">ATP-binding</keyword>
<evidence type="ECO:0000256" key="21">
    <source>
        <dbReference type="SAM" id="Phobius"/>
    </source>
</evidence>
<evidence type="ECO:0000256" key="7">
    <source>
        <dbReference type="ARBA" id="ARBA00022741"/>
    </source>
</evidence>
<evidence type="ECO:0000256" key="10">
    <source>
        <dbReference type="ARBA" id="ARBA00022989"/>
    </source>
</evidence>
<keyword evidence="8 25" id="KW-0418">Kinase</keyword>
<keyword evidence="5" id="KW-0808">Transferase</keyword>
<evidence type="ECO:0000256" key="20">
    <source>
        <dbReference type="SAM" id="MobiDB-lite"/>
    </source>
</evidence>